<feature type="region of interest" description="Disordered" evidence="1">
    <location>
        <begin position="1"/>
        <end position="72"/>
    </location>
</feature>
<dbReference type="Proteomes" id="UP001154282">
    <property type="component" value="Unassembled WGS sequence"/>
</dbReference>
<reference evidence="2" key="1">
    <citation type="submission" date="2022-08" db="EMBL/GenBank/DDBJ databases">
        <authorList>
            <person name="Gutierrez-Valencia J."/>
        </authorList>
    </citation>
    <scope>NUCLEOTIDE SEQUENCE</scope>
</reference>
<evidence type="ECO:0000313" key="3">
    <source>
        <dbReference type="Proteomes" id="UP001154282"/>
    </source>
</evidence>
<dbReference type="EMBL" id="CAMGYJ010000011">
    <property type="protein sequence ID" value="CAI0558595.1"/>
    <property type="molecule type" value="Genomic_DNA"/>
</dbReference>
<feature type="compositionally biased region" description="Basic and acidic residues" evidence="1">
    <location>
        <begin position="37"/>
        <end position="53"/>
    </location>
</feature>
<accession>A0AAV0RLT8</accession>
<comment type="caution">
    <text evidence="2">The sequence shown here is derived from an EMBL/GenBank/DDBJ whole genome shotgun (WGS) entry which is preliminary data.</text>
</comment>
<organism evidence="2 3">
    <name type="scientific">Linum tenue</name>
    <dbReference type="NCBI Taxonomy" id="586396"/>
    <lineage>
        <taxon>Eukaryota</taxon>
        <taxon>Viridiplantae</taxon>
        <taxon>Streptophyta</taxon>
        <taxon>Embryophyta</taxon>
        <taxon>Tracheophyta</taxon>
        <taxon>Spermatophyta</taxon>
        <taxon>Magnoliopsida</taxon>
        <taxon>eudicotyledons</taxon>
        <taxon>Gunneridae</taxon>
        <taxon>Pentapetalae</taxon>
        <taxon>rosids</taxon>
        <taxon>fabids</taxon>
        <taxon>Malpighiales</taxon>
        <taxon>Linaceae</taxon>
        <taxon>Linum</taxon>
    </lineage>
</organism>
<sequence length="185" mass="20688">MLPKPLPDHSLHLLRRPPHRLLEPSDVQPPQKRQTVRHHEPSRQIEEIHERSPQSDAVLSSRQVPDGFPHNHLQDNVQRYLLEPASQLNQNAAVRLVFGPVGIQLFCRDLDLGFPHVFEQIEAVRGEKLQRGDLPDLSPVRTVRAEPEHGPVVPENMRGEGFGSVSEDPVEGGQTLLGGLPVADD</sequence>
<keyword evidence="3" id="KW-1185">Reference proteome</keyword>
<protein>
    <submittedName>
        <fullName evidence="2">Uncharacterized protein</fullName>
    </submittedName>
</protein>
<feature type="region of interest" description="Disordered" evidence="1">
    <location>
        <begin position="144"/>
        <end position="185"/>
    </location>
</feature>
<name>A0AAV0RLT8_9ROSI</name>
<feature type="compositionally biased region" description="Polar residues" evidence="1">
    <location>
        <begin position="54"/>
        <end position="63"/>
    </location>
</feature>
<gene>
    <name evidence="2" type="ORF">LITE_LOCUS48841</name>
</gene>
<proteinExistence type="predicted"/>
<feature type="compositionally biased region" description="Basic and acidic residues" evidence="1">
    <location>
        <begin position="1"/>
        <end position="11"/>
    </location>
</feature>
<evidence type="ECO:0000256" key="1">
    <source>
        <dbReference type="SAM" id="MobiDB-lite"/>
    </source>
</evidence>
<evidence type="ECO:0000313" key="2">
    <source>
        <dbReference type="EMBL" id="CAI0558595.1"/>
    </source>
</evidence>
<dbReference type="AlphaFoldDB" id="A0AAV0RLT8"/>